<evidence type="ECO:0000313" key="3">
    <source>
        <dbReference type="Proteomes" id="UP001221413"/>
    </source>
</evidence>
<organism evidence="2 3">
    <name type="scientific">Drechslerella dactyloides</name>
    <name type="common">Nematode-trapping fungus</name>
    <name type="synonym">Arthrobotrys dactyloides</name>
    <dbReference type="NCBI Taxonomy" id="74499"/>
    <lineage>
        <taxon>Eukaryota</taxon>
        <taxon>Fungi</taxon>
        <taxon>Dikarya</taxon>
        <taxon>Ascomycota</taxon>
        <taxon>Pezizomycotina</taxon>
        <taxon>Orbiliomycetes</taxon>
        <taxon>Orbiliales</taxon>
        <taxon>Orbiliaceae</taxon>
        <taxon>Drechslerella</taxon>
    </lineage>
</organism>
<dbReference type="EMBL" id="JAQGDS010000004">
    <property type="protein sequence ID" value="KAJ6261617.1"/>
    <property type="molecule type" value="Genomic_DNA"/>
</dbReference>
<keyword evidence="3" id="KW-1185">Reference proteome</keyword>
<reference evidence="2" key="1">
    <citation type="submission" date="2023-01" db="EMBL/GenBank/DDBJ databases">
        <title>The chitinases involved in constricting ring structure development in the nematode-trapping fungus Drechslerella dactyloides.</title>
        <authorList>
            <person name="Wang R."/>
            <person name="Zhang L."/>
            <person name="Tang P."/>
            <person name="Li S."/>
            <person name="Liang L."/>
        </authorList>
    </citation>
    <scope>NUCLEOTIDE SEQUENCE</scope>
    <source>
        <strain evidence="2">YMF1.00031</strain>
    </source>
</reference>
<dbReference type="AlphaFoldDB" id="A0AAD6J0D1"/>
<evidence type="ECO:0000256" key="1">
    <source>
        <dbReference type="SAM" id="MobiDB-lite"/>
    </source>
</evidence>
<evidence type="ECO:0000313" key="2">
    <source>
        <dbReference type="EMBL" id="KAJ6261617.1"/>
    </source>
</evidence>
<proteinExistence type="predicted"/>
<protein>
    <submittedName>
        <fullName evidence="2">Uncharacterized protein</fullName>
    </submittedName>
</protein>
<name>A0AAD6J0D1_DREDA</name>
<dbReference type="Proteomes" id="UP001221413">
    <property type="component" value="Unassembled WGS sequence"/>
</dbReference>
<feature type="compositionally biased region" description="Acidic residues" evidence="1">
    <location>
        <begin position="85"/>
        <end position="96"/>
    </location>
</feature>
<gene>
    <name evidence="2" type="ORF">Dda_4287</name>
</gene>
<sequence>MDKEASVSLPDAFEHVSEDESLLLEAVTDDMSDSMDETNDGYVMVEAHPPESSGNASPGPPRTPIPNAMNQDSPTSPTSPPPELCDPEYLDDDAYDENIFLSPPPRPSTPTPSIIFTSSPLSPIGSRRALQIMTPRTSPPSPSSPVGDKQAHQSNPNHYPKLRSKLRKDRERELMNQKGVMGKNKLEDKRIRERMVHSLRKNLKVPAEIRAAIKALMRQIGTSEDPAWSSRLEKYSYMDFCEMWRFQYLEADELAQIKNWENSTLDDPAAIRYVISYCRHEVGLPPGGKG</sequence>
<feature type="region of interest" description="Disordered" evidence="1">
    <location>
        <begin position="133"/>
        <end position="163"/>
    </location>
</feature>
<feature type="region of interest" description="Disordered" evidence="1">
    <location>
        <begin position="24"/>
        <end position="112"/>
    </location>
</feature>
<accession>A0AAD6J0D1</accession>
<comment type="caution">
    <text evidence="2">The sequence shown here is derived from an EMBL/GenBank/DDBJ whole genome shotgun (WGS) entry which is preliminary data.</text>
</comment>
<feature type="compositionally biased region" description="Acidic residues" evidence="1">
    <location>
        <begin position="24"/>
        <end position="39"/>
    </location>
</feature>